<dbReference type="EMBL" id="KV417630">
    <property type="protein sequence ID" value="KZP13607.1"/>
    <property type="molecule type" value="Genomic_DNA"/>
</dbReference>
<proteinExistence type="predicted"/>
<dbReference type="Proteomes" id="UP000076532">
    <property type="component" value="Unassembled WGS sequence"/>
</dbReference>
<organism evidence="2 3">
    <name type="scientific">Athelia psychrophila</name>
    <dbReference type="NCBI Taxonomy" id="1759441"/>
    <lineage>
        <taxon>Eukaryota</taxon>
        <taxon>Fungi</taxon>
        <taxon>Dikarya</taxon>
        <taxon>Basidiomycota</taxon>
        <taxon>Agaricomycotina</taxon>
        <taxon>Agaricomycetes</taxon>
        <taxon>Agaricomycetidae</taxon>
        <taxon>Atheliales</taxon>
        <taxon>Atheliaceae</taxon>
        <taxon>Athelia</taxon>
    </lineage>
</organism>
<dbReference type="InterPro" id="IPR017946">
    <property type="entry name" value="PLC-like_Pdiesterase_TIM-brl"/>
</dbReference>
<dbReference type="GO" id="GO:0008081">
    <property type="term" value="F:phosphoric diester hydrolase activity"/>
    <property type="evidence" value="ECO:0007669"/>
    <property type="project" value="InterPro"/>
</dbReference>
<name>A0A166CFG1_9AGAM</name>
<feature type="signal peptide" evidence="1">
    <location>
        <begin position="1"/>
        <end position="19"/>
    </location>
</feature>
<dbReference type="SUPFAM" id="SSF51695">
    <property type="entry name" value="PLC-like phosphodiesterases"/>
    <property type="match status" value="1"/>
</dbReference>
<dbReference type="PANTHER" id="PTHR13593">
    <property type="match status" value="1"/>
</dbReference>
<dbReference type="AlphaFoldDB" id="A0A166CFG1"/>
<feature type="chain" id="PRO_5007871618" evidence="1">
    <location>
        <begin position="20"/>
        <end position="308"/>
    </location>
</feature>
<accession>A0A166CFG1</accession>
<gene>
    <name evidence="2" type="ORF">FIBSPDRAFT_960402</name>
</gene>
<sequence>MRAYSLAASLSAFASLVVGAIVPEKRATVCNGHAEFCDRSYGNITYVGAHDSFTYTNNTLNLASDQRVDIPTQLDFGVRLLQAQAHDNFGVLHFCHTSCILFDGGPVETYLATVKTWLDANPNEVLTFIFTNPDALSLPDQWEPAFTASGLADMAYVPPHLPMAQTDWPTLGALIDAGTRLVVFLDAGADGSDGGVVDFIMPEFDMVWETPYSVTNASFPCSVDRISGSLTAAQHMYMINHSLNVNEFGTGIIVSDPGAAATTNGVPSIIAHADGCAPLAGGRYPNFVLLDFVNIGDAFTAADQLNGV</sequence>
<dbReference type="Gene3D" id="3.20.20.190">
    <property type="entry name" value="Phosphatidylinositol (PI) phosphodiesterase"/>
    <property type="match status" value="1"/>
</dbReference>
<dbReference type="STRING" id="436010.A0A166CFG1"/>
<evidence type="ECO:0000313" key="3">
    <source>
        <dbReference type="Proteomes" id="UP000076532"/>
    </source>
</evidence>
<keyword evidence="1" id="KW-0732">Signal</keyword>
<evidence type="ECO:0000313" key="2">
    <source>
        <dbReference type="EMBL" id="KZP13607.1"/>
    </source>
</evidence>
<dbReference type="CDD" id="cd08588">
    <property type="entry name" value="PI-PLCc_At5g67130_like"/>
    <property type="match status" value="1"/>
</dbReference>
<dbReference type="Pfam" id="PF26146">
    <property type="entry name" value="PI-PLC_X"/>
    <property type="match status" value="1"/>
</dbReference>
<protein>
    <submittedName>
        <fullName evidence="2">PLC-like phosphodiesterase</fullName>
    </submittedName>
</protein>
<evidence type="ECO:0000256" key="1">
    <source>
        <dbReference type="SAM" id="SignalP"/>
    </source>
</evidence>
<keyword evidence="3" id="KW-1185">Reference proteome</keyword>
<reference evidence="2 3" key="1">
    <citation type="journal article" date="2016" name="Mol. Biol. Evol.">
        <title>Comparative Genomics of Early-Diverging Mushroom-Forming Fungi Provides Insights into the Origins of Lignocellulose Decay Capabilities.</title>
        <authorList>
            <person name="Nagy L.G."/>
            <person name="Riley R."/>
            <person name="Tritt A."/>
            <person name="Adam C."/>
            <person name="Daum C."/>
            <person name="Floudas D."/>
            <person name="Sun H."/>
            <person name="Yadav J.S."/>
            <person name="Pangilinan J."/>
            <person name="Larsson K.H."/>
            <person name="Matsuura K."/>
            <person name="Barry K."/>
            <person name="Labutti K."/>
            <person name="Kuo R."/>
            <person name="Ohm R.A."/>
            <person name="Bhattacharya S.S."/>
            <person name="Shirouzu T."/>
            <person name="Yoshinaga Y."/>
            <person name="Martin F.M."/>
            <person name="Grigoriev I.V."/>
            <person name="Hibbett D.S."/>
        </authorList>
    </citation>
    <scope>NUCLEOTIDE SEQUENCE [LARGE SCALE GENOMIC DNA]</scope>
    <source>
        <strain evidence="2 3">CBS 109695</strain>
    </source>
</reference>
<dbReference type="PANTHER" id="PTHR13593:SF140">
    <property type="entry name" value="PLC-LIKE PHOSPHODIESTERASE"/>
    <property type="match status" value="1"/>
</dbReference>
<dbReference type="GO" id="GO:0006629">
    <property type="term" value="P:lipid metabolic process"/>
    <property type="evidence" value="ECO:0007669"/>
    <property type="project" value="InterPro"/>
</dbReference>
<dbReference type="OrthoDB" id="7984201at2759"/>
<dbReference type="InterPro" id="IPR051057">
    <property type="entry name" value="PI-PLC_domain"/>
</dbReference>